<keyword evidence="1" id="KW-1133">Transmembrane helix</keyword>
<gene>
    <name evidence="3" type="ORF">M5X19_28880</name>
</gene>
<evidence type="ECO:0000313" key="4">
    <source>
        <dbReference type="Proteomes" id="UP001527099"/>
    </source>
</evidence>
<dbReference type="RefSeq" id="WP_268617847.1">
    <property type="nucleotide sequence ID" value="NZ_JAMDMX010000114.1"/>
</dbReference>
<feature type="transmembrane region" description="Helical" evidence="1">
    <location>
        <begin position="7"/>
        <end position="30"/>
    </location>
</feature>
<dbReference type="InterPro" id="IPR032466">
    <property type="entry name" value="Metal_Hydrolase"/>
</dbReference>
<comment type="caution">
    <text evidence="3">The sequence shown here is derived from an EMBL/GenBank/DDBJ whole genome shotgun (WGS) entry which is preliminary data.</text>
</comment>
<dbReference type="SUPFAM" id="SSF51556">
    <property type="entry name" value="Metallo-dependent hydrolases"/>
    <property type="match status" value="1"/>
</dbReference>
<dbReference type="Pfam" id="PF04909">
    <property type="entry name" value="Amidohydro_2"/>
    <property type="match status" value="1"/>
</dbReference>
<protein>
    <submittedName>
        <fullName evidence="3">Amidohydrolase</fullName>
    </submittedName>
</protein>
<evidence type="ECO:0000313" key="3">
    <source>
        <dbReference type="EMBL" id="MCY9696885.1"/>
    </source>
</evidence>
<accession>A0ABT4GL07</accession>
<feature type="domain" description="Amidohydrolase-related" evidence="2">
    <location>
        <begin position="187"/>
        <end position="298"/>
    </location>
</feature>
<dbReference type="EMBL" id="JAMDMX010000114">
    <property type="protein sequence ID" value="MCY9696885.1"/>
    <property type="molecule type" value="Genomic_DNA"/>
</dbReference>
<sequence>MKNRIIITLIVTVSTAIGIWLISVLGLFPFDQVKDSAVTKASPTSNIPLIVNETKIDKGTQKTAKELVEQYRLLKVIDSHNHDASDSKYINMLEVWKRNAVNQVVLFGDVSEPSAVMTDQMSWMAYKDNPDVIIPYFSGFDMHDKSSLDVVTHNLEQGYFGLGEIAAASLYSPVVSKVAWKGESPMDGYLPDIYEICAKYKVPILLHIDPPNGMVIDKLEEALDKHPNTIIIFAHANAFNSPENIRKQLEKHPNLYADFYAGFTALNPASTNKLEDFVPVMKQFPDQFMLSTDSGFDIGEEAAIGAMYQLLDKLDDPKLARKIAHDNLDAIIRNQPATETQIAEIRKKSKETGQSYDLSHLSKV</sequence>
<keyword evidence="1" id="KW-0472">Membrane</keyword>
<dbReference type="Gene3D" id="3.20.20.140">
    <property type="entry name" value="Metal-dependent hydrolases"/>
    <property type="match status" value="1"/>
</dbReference>
<name>A0ABT4GL07_9BACL</name>
<keyword evidence="1" id="KW-0812">Transmembrane</keyword>
<feature type="non-terminal residue" evidence="3">
    <location>
        <position position="364"/>
    </location>
</feature>
<dbReference type="Proteomes" id="UP001527099">
    <property type="component" value="Unassembled WGS sequence"/>
</dbReference>
<keyword evidence="4" id="KW-1185">Reference proteome</keyword>
<evidence type="ECO:0000259" key="2">
    <source>
        <dbReference type="Pfam" id="PF04909"/>
    </source>
</evidence>
<proteinExistence type="predicted"/>
<evidence type="ECO:0000256" key="1">
    <source>
        <dbReference type="SAM" id="Phobius"/>
    </source>
</evidence>
<organism evidence="3 4">
    <name type="scientific">Paenibacillus alginolyticus</name>
    <dbReference type="NCBI Taxonomy" id="59839"/>
    <lineage>
        <taxon>Bacteria</taxon>
        <taxon>Bacillati</taxon>
        <taxon>Bacillota</taxon>
        <taxon>Bacilli</taxon>
        <taxon>Bacillales</taxon>
        <taxon>Paenibacillaceae</taxon>
        <taxon>Paenibacillus</taxon>
    </lineage>
</organism>
<dbReference type="InterPro" id="IPR006680">
    <property type="entry name" value="Amidohydro-rel"/>
</dbReference>
<reference evidence="3 4" key="1">
    <citation type="submission" date="2022-05" db="EMBL/GenBank/DDBJ databases">
        <title>Genome Sequencing of Bee-Associated Microbes.</title>
        <authorList>
            <person name="Dunlap C."/>
        </authorList>
    </citation>
    <scope>NUCLEOTIDE SEQUENCE [LARGE SCALE GENOMIC DNA]</scope>
    <source>
        <strain evidence="3 4">NRRL B-14421</strain>
    </source>
</reference>